<name>A0AAV7QGV7_PLEWA</name>
<keyword evidence="3" id="KW-1185">Reference proteome</keyword>
<dbReference type="Proteomes" id="UP001066276">
    <property type="component" value="Chromosome 6"/>
</dbReference>
<accession>A0AAV7QGV7</accession>
<evidence type="ECO:0000256" key="1">
    <source>
        <dbReference type="SAM" id="MobiDB-lite"/>
    </source>
</evidence>
<comment type="caution">
    <text evidence="2">The sequence shown here is derived from an EMBL/GenBank/DDBJ whole genome shotgun (WGS) entry which is preliminary data.</text>
</comment>
<proteinExistence type="predicted"/>
<gene>
    <name evidence="2" type="ORF">NDU88_004130</name>
</gene>
<protein>
    <submittedName>
        <fullName evidence="2">Uncharacterized protein</fullName>
    </submittedName>
</protein>
<feature type="compositionally biased region" description="Basic and acidic residues" evidence="1">
    <location>
        <begin position="93"/>
        <end position="110"/>
    </location>
</feature>
<organism evidence="2 3">
    <name type="scientific">Pleurodeles waltl</name>
    <name type="common">Iberian ribbed newt</name>
    <dbReference type="NCBI Taxonomy" id="8319"/>
    <lineage>
        <taxon>Eukaryota</taxon>
        <taxon>Metazoa</taxon>
        <taxon>Chordata</taxon>
        <taxon>Craniata</taxon>
        <taxon>Vertebrata</taxon>
        <taxon>Euteleostomi</taxon>
        <taxon>Amphibia</taxon>
        <taxon>Batrachia</taxon>
        <taxon>Caudata</taxon>
        <taxon>Salamandroidea</taxon>
        <taxon>Salamandridae</taxon>
        <taxon>Pleurodelinae</taxon>
        <taxon>Pleurodeles</taxon>
    </lineage>
</organism>
<evidence type="ECO:0000313" key="3">
    <source>
        <dbReference type="Proteomes" id="UP001066276"/>
    </source>
</evidence>
<feature type="compositionally biased region" description="Polar residues" evidence="1">
    <location>
        <begin position="111"/>
        <end position="120"/>
    </location>
</feature>
<dbReference type="AlphaFoldDB" id="A0AAV7QGV7"/>
<sequence length="135" mass="14645">MTTSCSNDGGWPDARVSLYIVRSRLTGNPAHDPSEWHLARGVRGKEEGLPCCLGNRDAGTSLVNPDIRVPDRPKREDGLPGGTYTDDEVDAEGTGREEEGEHTEDKERNTNDNGSRNGNSAVPKKAANQRGTEEN</sequence>
<reference evidence="2" key="1">
    <citation type="journal article" date="2022" name="bioRxiv">
        <title>Sequencing and chromosome-scale assembly of the giantPleurodeles waltlgenome.</title>
        <authorList>
            <person name="Brown T."/>
            <person name="Elewa A."/>
            <person name="Iarovenko S."/>
            <person name="Subramanian E."/>
            <person name="Araus A.J."/>
            <person name="Petzold A."/>
            <person name="Susuki M."/>
            <person name="Suzuki K.-i.T."/>
            <person name="Hayashi T."/>
            <person name="Toyoda A."/>
            <person name="Oliveira C."/>
            <person name="Osipova E."/>
            <person name="Leigh N.D."/>
            <person name="Simon A."/>
            <person name="Yun M.H."/>
        </authorList>
    </citation>
    <scope>NUCLEOTIDE SEQUENCE</scope>
    <source>
        <strain evidence="2">20211129_DDA</strain>
        <tissue evidence="2">Liver</tissue>
    </source>
</reference>
<evidence type="ECO:0000313" key="2">
    <source>
        <dbReference type="EMBL" id="KAJ1137733.1"/>
    </source>
</evidence>
<dbReference type="EMBL" id="JANPWB010000010">
    <property type="protein sequence ID" value="KAJ1137733.1"/>
    <property type="molecule type" value="Genomic_DNA"/>
</dbReference>
<feature type="region of interest" description="Disordered" evidence="1">
    <location>
        <begin position="46"/>
        <end position="135"/>
    </location>
</feature>
<feature type="compositionally biased region" description="Basic and acidic residues" evidence="1">
    <location>
        <begin position="68"/>
        <end position="78"/>
    </location>
</feature>